<dbReference type="InterPro" id="IPR053178">
    <property type="entry name" value="Osmoadaptation_assoc"/>
</dbReference>
<dbReference type="InterPro" id="IPR036864">
    <property type="entry name" value="Zn2-C6_fun-type_DNA-bd_sf"/>
</dbReference>
<evidence type="ECO:0000313" key="5">
    <source>
        <dbReference type="Proteomes" id="UP000799778"/>
    </source>
</evidence>
<feature type="compositionally biased region" description="Polar residues" evidence="2">
    <location>
        <begin position="92"/>
        <end position="105"/>
    </location>
</feature>
<feature type="domain" description="Zn(2)-C6 fungal-type" evidence="3">
    <location>
        <begin position="9"/>
        <end position="37"/>
    </location>
</feature>
<gene>
    <name evidence="4" type="ORF">BU24DRAFT_403080</name>
</gene>
<dbReference type="RefSeq" id="XP_033376809.1">
    <property type="nucleotide sequence ID" value="XM_033525555.1"/>
</dbReference>
<dbReference type="SUPFAM" id="SSF57701">
    <property type="entry name" value="Zn2/Cys6 DNA-binding domain"/>
    <property type="match status" value="1"/>
</dbReference>
<dbReference type="PANTHER" id="PTHR38111">
    <property type="entry name" value="ZN(2)-C6 FUNGAL-TYPE DOMAIN-CONTAINING PROTEIN-RELATED"/>
    <property type="match status" value="1"/>
</dbReference>
<dbReference type="InterPro" id="IPR001138">
    <property type="entry name" value="Zn2Cys6_DnaBD"/>
</dbReference>
<dbReference type="PANTHER" id="PTHR38111:SF5">
    <property type="entry name" value="TRANSCRIPTION FACTOR DOMAIN-CONTAINING PROTEIN"/>
    <property type="match status" value="1"/>
</dbReference>
<protein>
    <recommendedName>
        <fullName evidence="3">Zn(2)-C6 fungal-type domain-containing protein</fullName>
    </recommendedName>
</protein>
<dbReference type="GO" id="GO:0000981">
    <property type="term" value="F:DNA-binding transcription factor activity, RNA polymerase II-specific"/>
    <property type="evidence" value="ECO:0007669"/>
    <property type="project" value="InterPro"/>
</dbReference>
<dbReference type="CDD" id="cd00067">
    <property type="entry name" value="GAL4"/>
    <property type="match status" value="1"/>
</dbReference>
<evidence type="ECO:0000256" key="1">
    <source>
        <dbReference type="ARBA" id="ARBA00023242"/>
    </source>
</evidence>
<evidence type="ECO:0000313" key="4">
    <source>
        <dbReference type="EMBL" id="KAF2008470.1"/>
    </source>
</evidence>
<dbReference type="OrthoDB" id="4314040at2759"/>
<dbReference type="PROSITE" id="PS50048">
    <property type="entry name" value="ZN2_CY6_FUNGAL_2"/>
    <property type="match status" value="1"/>
</dbReference>
<dbReference type="Proteomes" id="UP000799778">
    <property type="component" value="Unassembled WGS sequence"/>
</dbReference>
<dbReference type="GO" id="GO:0008270">
    <property type="term" value="F:zinc ion binding"/>
    <property type="evidence" value="ECO:0007669"/>
    <property type="project" value="InterPro"/>
</dbReference>
<reference evidence="4" key="1">
    <citation type="journal article" date="2020" name="Stud. Mycol.">
        <title>101 Dothideomycetes genomes: a test case for predicting lifestyles and emergence of pathogens.</title>
        <authorList>
            <person name="Haridas S."/>
            <person name="Albert R."/>
            <person name="Binder M."/>
            <person name="Bloem J."/>
            <person name="Labutti K."/>
            <person name="Salamov A."/>
            <person name="Andreopoulos B."/>
            <person name="Baker S."/>
            <person name="Barry K."/>
            <person name="Bills G."/>
            <person name="Bluhm B."/>
            <person name="Cannon C."/>
            <person name="Castanera R."/>
            <person name="Culley D."/>
            <person name="Daum C."/>
            <person name="Ezra D."/>
            <person name="Gonzalez J."/>
            <person name="Henrissat B."/>
            <person name="Kuo A."/>
            <person name="Liang C."/>
            <person name="Lipzen A."/>
            <person name="Lutzoni F."/>
            <person name="Magnuson J."/>
            <person name="Mondo S."/>
            <person name="Nolan M."/>
            <person name="Ohm R."/>
            <person name="Pangilinan J."/>
            <person name="Park H.-J."/>
            <person name="Ramirez L."/>
            <person name="Alfaro M."/>
            <person name="Sun H."/>
            <person name="Tritt A."/>
            <person name="Yoshinaga Y."/>
            <person name="Zwiers L.-H."/>
            <person name="Turgeon B."/>
            <person name="Goodwin S."/>
            <person name="Spatafora J."/>
            <person name="Crous P."/>
            <person name="Grigoriev I."/>
        </authorList>
    </citation>
    <scope>NUCLEOTIDE SEQUENCE</scope>
    <source>
        <strain evidence="4">CBS 175.79</strain>
    </source>
</reference>
<name>A0A6A5X6E2_9PLEO</name>
<proteinExistence type="predicted"/>
<evidence type="ECO:0000256" key="2">
    <source>
        <dbReference type="SAM" id="MobiDB-lite"/>
    </source>
</evidence>
<keyword evidence="5" id="KW-1185">Reference proteome</keyword>
<dbReference type="AlphaFoldDB" id="A0A6A5X6E2"/>
<feature type="compositionally biased region" description="Low complexity" evidence="2">
    <location>
        <begin position="110"/>
        <end position="124"/>
    </location>
</feature>
<feature type="region of interest" description="Disordered" evidence="2">
    <location>
        <begin position="80"/>
        <end position="133"/>
    </location>
</feature>
<keyword evidence="1" id="KW-0539">Nucleus</keyword>
<dbReference type="Pfam" id="PF00172">
    <property type="entry name" value="Zn_clus"/>
    <property type="match status" value="1"/>
</dbReference>
<dbReference type="GeneID" id="54282952"/>
<organism evidence="4 5">
    <name type="scientific">Aaosphaeria arxii CBS 175.79</name>
    <dbReference type="NCBI Taxonomy" id="1450172"/>
    <lineage>
        <taxon>Eukaryota</taxon>
        <taxon>Fungi</taxon>
        <taxon>Dikarya</taxon>
        <taxon>Ascomycota</taxon>
        <taxon>Pezizomycotina</taxon>
        <taxon>Dothideomycetes</taxon>
        <taxon>Pleosporomycetidae</taxon>
        <taxon>Pleosporales</taxon>
        <taxon>Pleosporales incertae sedis</taxon>
        <taxon>Aaosphaeria</taxon>
    </lineage>
</organism>
<dbReference type="EMBL" id="ML978083">
    <property type="protein sequence ID" value="KAF2008470.1"/>
    <property type="molecule type" value="Genomic_DNA"/>
</dbReference>
<evidence type="ECO:0000259" key="3">
    <source>
        <dbReference type="PROSITE" id="PS50048"/>
    </source>
</evidence>
<dbReference type="Gene3D" id="4.10.240.10">
    <property type="entry name" value="Zn(2)-C6 fungal-type DNA-binding domain"/>
    <property type="match status" value="1"/>
</dbReference>
<dbReference type="SMART" id="SM00066">
    <property type="entry name" value="GAL4"/>
    <property type="match status" value="1"/>
</dbReference>
<sequence length="584" mass="64791">MVGVPKSTGCLICRQRKIKCDENWPHCRNCYKNGKQCPGPPERHTFKSGLSGVKTSARDNESTRILNQSCNQLTQLNAKLSPDGGGMFQKWRMSSKTRNNNGVQKRTSKSPRSTISPSSSASPPQMTIARNPSPPQYMMLTRAFVEALNTGNVGHRMSAFGPFIREVPARIGHNAALDSAVVCLVNAHSSMVGNQGGCEIVNPGLYLHAVQTLQLCLEDPAQGMSSNTLCASVLLGIVEALAGPREGNRYLAHVGGAGRLMEIQGPRTCIDKFTREILRFNRGGIIITSLYERRPCFLTTPEWRDIAFDKSGLSYEDCLYTDVLQRMADFPALLRELKDLEQGNHNIMPTLDDILLQADLHVDLDDPSINLDAPLDFLSESFEPPLEFSLDPYPFDVSCANAFPPSQSSLINKLHCLKEELCALGTQLNARLLDGSAAIELPSIEEGSPIPTAFHFSGWRVTVAYNCFWALLILTNKLLLKLLPTYDPTKQMLEAECRTIAYEICKTWEDSWASKPIGAFHTGFSFVMAYEFCTQDVQEWILKGLNALLDCQRVASFRWSHENIMAMSGRLTGDGPDLKFTRSK</sequence>
<accession>A0A6A5X6E2</accession>
<dbReference type="PROSITE" id="PS00463">
    <property type="entry name" value="ZN2_CY6_FUNGAL_1"/>
    <property type="match status" value="1"/>
</dbReference>